<dbReference type="Proteomes" id="UP000310760">
    <property type="component" value="Unassembled WGS sequence"/>
</dbReference>
<comment type="caution">
    <text evidence="4">The sequence shown here is derived from an EMBL/GenBank/DDBJ whole genome shotgun (WGS) entry which is preliminary data.</text>
</comment>
<evidence type="ECO:0000259" key="2">
    <source>
        <dbReference type="Pfam" id="PF04773"/>
    </source>
</evidence>
<dbReference type="EMBL" id="SRYJ01000021">
    <property type="protein sequence ID" value="TGY70144.1"/>
    <property type="molecule type" value="Genomic_DNA"/>
</dbReference>
<sequence>MMTLDELKKIIGRMFAGNLSADDRKSLAEEQPLASLLEEQWHNGKEWHKEEKVEPQDMWNSIVDECWKEKSRSVPAGKKIFFTLAGWTAVAAVSLFAAWLIGTHVSYVTVEAPLEAKKMVLLPDSSKVWLNAAASIRYRKDFVKDRKVELGGEGFFDVRKMEGKPFIVHAGQAAIEVKGTEFNVMRMPETTTVTLFTGAVEFSAPELDSPVRMKPNEQIAYDIRTGQIILGKVDSAEYDWRTGKYKFVDKPLKDLIHFINRNYKVNVTLGDEVNKEVLFTGTIRREEGLMDVLDKICINMGLEIRHKDGEKIELY</sequence>
<dbReference type="RefSeq" id="WP_135951578.1">
    <property type="nucleotide sequence ID" value="NZ_CAOOJZ010000007.1"/>
</dbReference>
<feature type="domain" description="Protein FecR C-terminal" evidence="3">
    <location>
        <begin position="245"/>
        <end position="312"/>
    </location>
</feature>
<evidence type="ECO:0000313" key="5">
    <source>
        <dbReference type="Proteomes" id="UP000310760"/>
    </source>
</evidence>
<feature type="transmembrane region" description="Helical" evidence="1">
    <location>
        <begin position="80"/>
        <end position="101"/>
    </location>
</feature>
<dbReference type="InterPro" id="IPR006860">
    <property type="entry name" value="FecR"/>
</dbReference>
<dbReference type="InterPro" id="IPR032508">
    <property type="entry name" value="FecR_C"/>
</dbReference>
<keyword evidence="1" id="KW-0472">Membrane</keyword>
<reference evidence="4 5" key="1">
    <citation type="submission" date="2019-04" db="EMBL/GenBank/DDBJ databases">
        <title>Microbes associate with the intestines of laboratory mice.</title>
        <authorList>
            <person name="Navarre W."/>
            <person name="Wong E."/>
            <person name="Huang K."/>
            <person name="Tropini C."/>
            <person name="Ng K."/>
            <person name="Yu B."/>
        </authorList>
    </citation>
    <scope>NUCLEOTIDE SEQUENCE [LARGE SCALE GENOMIC DNA]</scope>
    <source>
        <strain evidence="4 5">NM22_B1</strain>
    </source>
</reference>
<dbReference type="Pfam" id="PF16344">
    <property type="entry name" value="FecR_C"/>
    <property type="match status" value="1"/>
</dbReference>
<protein>
    <submittedName>
        <fullName evidence="4">DUF4974 domain-containing protein</fullName>
    </submittedName>
</protein>
<dbReference type="PANTHER" id="PTHR30273">
    <property type="entry name" value="PERIPLASMIC SIGNAL SENSOR AND SIGMA FACTOR ACTIVATOR FECR-RELATED"/>
    <property type="match status" value="1"/>
</dbReference>
<dbReference type="GO" id="GO:0016989">
    <property type="term" value="F:sigma factor antagonist activity"/>
    <property type="evidence" value="ECO:0007669"/>
    <property type="project" value="TreeGrafter"/>
</dbReference>
<organism evidence="4 5">
    <name type="scientific">Phocaeicola sartorii</name>
    <dbReference type="NCBI Taxonomy" id="671267"/>
    <lineage>
        <taxon>Bacteria</taxon>
        <taxon>Pseudomonadati</taxon>
        <taxon>Bacteroidota</taxon>
        <taxon>Bacteroidia</taxon>
        <taxon>Bacteroidales</taxon>
        <taxon>Bacteroidaceae</taxon>
        <taxon>Phocaeicola</taxon>
    </lineage>
</organism>
<dbReference type="Gene3D" id="2.60.120.1440">
    <property type="match status" value="1"/>
</dbReference>
<dbReference type="InterPro" id="IPR012373">
    <property type="entry name" value="Ferrdict_sens_TM"/>
</dbReference>
<feature type="domain" description="FecR protein" evidence="2">
    <location>
        <begin position="115"/>
        <end position="201"/>
    </location>
</feature>
<keyword evidence="1" id="KW-1133">Transmembrane helix</keyword>
<evidence type="ECO:0000256" key="1">
    <source>
        <dbReference type="SAM" id="Phobius"/>
    </source>
</evidence>
<keyword evidence="1" id="KW-0812">Transmembrane</keyword>
<gene>
    <name evidence="4" type="ORF">E5339_10450</name>
</gene>
<dbReference type="PIRSF" id="PIRSF018266">
    <property type="entry name" value="FecR"/>
    <property type="match status" value="1"/>
</dbReference>
<dbReference type="Pfam" id="PF04773">
    <property type="entry name" value="FecR"/>
    <property type="match status" value="1"/>
</dbReference>
<evidence type="ECO:0000259" key="3">
    <source>
        <dbReference type="Pfam" id="PF16344"/>
    </source>
</evidence>
<proteinExistence type="predicted"/>
<dbReference type="PANTHER" id="PTHR30273:SF2">
    <property type="entry name" value="PROTEIN FECR"/>
    <property type="match status" value="1"/>
</dbReference>
<name>A0A4S2FMA1_9BACT</name>
<dbReference type="AlphaFoldDB" id="A0A4S2FMA1"/>
<evidence type="ECO:0000313" key="4">
    <source>
        <dbReference type="EMBL" id="TGY70144.1"/>
    </source>
</evidence>
<dbReference type="Gene3D" id="3.55.50.30">
    <property type="match status" value="1"/>
</dbReference>
<accession>A0A4S2FMA1</accession>